<evidence type="ECO:0000313" key="7">
    <source>
        <dbReference type="EMBL" id="TXC69339.1"/>
    </source>
</evidence>
<evidence type="ECO:0000256" key="1">
    <source>
        <dbReference type="ARBA" id="ARBA00004141"/>
    </source>
</evidence>
<dbReference type="EMBL" id="VOPY01000002">
    <property type="protein sequence ID" value="TXC69339.1"/>
    <property type="molecule type" value="Genomic_DNA"/>
</dbReference>
<feature type="transmembrane region" description="Helical" evidence="6">
    <location>
        <begin position="5"/>
        <end position="21"/>
    </location>
</feature>
<comment type="similarity">
    <text evidence="2">Belongs to the autoinducer-2 exporter (AI-2E) (TC 2.A.86) family.</text>
</comment>
<feature type="transmembrane region" description="Helical" evidence="6">
    <location>
        <begin position="268"/>
        <end position="291"/>
    </location>
</feature>
<feature type="transmembrane region" description="Helical" evidence="6">
    <location>
        <begin position="200"/>
        <end position="224"/>
    </location>
</feature>
<dbReference type="Pfam" id="PF01594">
    <property type="entry name" value="AI-2E_transport"/>
    <property type="match status" value="1"/>
</dbReference>
<gene>
    <name evidence="7" type="ORF">FSZ31_09990</name>
</gene>
<evidence type="ECO:0000256" key="3">
    <source>
        <dbReference type="ARBA" id="ARBA00022692"/>
    </source>
</evidence>
<evidence type="ECO:0000313" key="8">
    <source>
        <dbReference type="Proteomes" id="UP000321129"/>
    </source>
</evidence>
<reference evidence="7 8" key="1">
    <citation type="submission" date="2019-08" db="EMBL/GenBank/DDBJ databases">
        <title>Sphingorhabdus soil sp. nov., isolated from arctic soil.</title>
        <authorList>
            <person name="Liu Y."/>
        </authorList>
    </citation>
    <scope>NUCLEOTIDE SEQUENCE [LARGE SCALE GENOMIC DNA]</scope>
    <source>
        <strain evidence="7 8">D-2Q-5-6</strain>
    </source>
</reference>
<keyword evidence="4 6" id="KW-1133">Transmembrane helix</keyword>
<organism evidence="7 8">
    <name type="scientific">Flavisphingopyxis soli</name>
    <dbReference type="NCBI Taxonomy" id="2601267"/>
    <lineage>
        <taxon>Bacteria</taxon>
        <taxon>Pseudomonadati</taxon>
        <taxon>Pseudomonadota</taxon>
        <taxon>Alphaproteobacteria</taxon>
        <taxon>Sphingomonadales</taxon>
        <taxon>Sphingopyxidaceae</taxon>
        <taxon>Flavisphingopyxis</taxon>
    </lineage>
</organism>
<dbReference type="PANTHER" id="PTHR21716:SF16">
    <property type="entry name" value="BLL1467 PROTEIN"/>
    <property type="match status" value="1"/>
</dbReference>
<sequence>MLATFNLFAAVGIFLAFPFVMTAGAEFFLPLFAAIIIAIALVPALEWLERRRVPSSLAAAICVLGFVLAVNGALAVIVLPASDWFVELPDKLPRIQHNLAPVIDLYSSLNDYVARTSAQVGSGPVARGDVASGAVPSSVVDLIATSAPSAAIEIFFALLVIFFLLAGWRRARTRTIEAQGSFDSALKTARIIQNVVSATSAYLTTITIINVTLGLSVAFVLWLLGMPSPLMWGGIVALFNFVPYVGPIAAALLLGVGGLMTYDTIGMALLPAAIMIGCHLVEANIFTPVVLGRRLTMNPLLILISLSYWGWVWGAMGALLAVPILVIVMTIIGSTGLPAFLVFLMRGDDDDDDEAVATP</sequence>
<evidence type="ECO:0000256" key="2">
    <source>
        <dbReference type="ARBA" id="ARBA00009773"/>
    </source>
</evidence>
<feature type="transmembrane region" description="Helical" evidence="6">
    <location>
        <begin position="311"/>
        <end position="344"/>
    </location>
</feature>
<feature type="transmembrane region" description="Helical" evidence="6">
    <location>
        <begin position="57"/>
        <end position="79"/>
    </location>
</feature>
<evidence type="ECO:0000256" key="4">
    <source>
        <dbReference type="ARBA" id="ARBA00022989"/>
    </source>
</evidence>
<evidence type="ECO:0000256" key="5">
    <source>
        <dbReference type="ARBA" id="ARBA00023136"/>
    </source>
</evidence>
<dbReference type="Proteomes" id="UP000321129">
    <property type="component" value="Unassembled WGS sequence"/>
</dbReference>
<protein>
    <submittedName>
        <fullName evidence="7">AI-2E family transporter</fullName>
    </submittedName>
</protein>
<dbReference type="GO" id="GO:0016020">
    <property type="term" value="C:membrane"/>
    <property type="evidence" value="ECO:0007669"/>
    <property type="project" value="UniProtKB-SubCell"/>
</dbReference>
<accession>A0A5C6U8V9</accession>
<keyword evidence="8" id="KW-1185">Reference proteome</keyword>
<dbReference type="GO" id="GO:0055085">
    <property type="term" value="P:transmembrane transport"/>
    <property type="evidence" value="ECO:0007669"/>
    <property type="project" value="TreeGrafter"/>
</dbReference>
<feature type="transmembrane region" description="Helical" evidence="6">
    <location>
        <begin position="150"/>
        <end position="168"/>
    </location>
</feature>
<name>A0A5C6U8V9_9SPHN</name>
<dbReference type="PANTHER" id="PTHR21716">
    <property type="entry name" value="TRANSMEMBRANE PROTEIN"/>
    <property type="match status" value="1"/>
</dbReference>
<keyword evidence="5 6" id="KW-0472">Membrane</keyword>
<dbReference type="InterPro" id="IPR002549">
    <property type="entry name" value="AI-2E-like"/>
</dbReference>
<feature type="transmembrane region" description="Helical" evidence="6">
    <location>
        <begin position="27"/>
        <end position="45"/>
    </location>
</feature>
<feature type="transmembrane region" description="Helical" evidence="6">
    <location>
        <begin position="230"/>
        <end position="256"/>
    </location>
</feature>
<keyword evidence="3 6" id="KW-0812">Transmembrane</keyword>
<proteinExistence type="inferred from homology"/>
<dbReference type="AlphaFoldDB" id="A0A5C6U8V9"/>
<comment type="caution">
    <text evidence="7">The sequence shown here is derived from an EMBL/GenBank/DDBJ whole genome shotgun (WGS) entry which is preliminary data.</text>
</comment>
<dbReference type="OrthoDB" id="9799225at2"/>
<evidence type="ECO:0000256" key="6">
    <source>
        <dbReference type="SAM" id="Phobius"/>
    </source>
</evidence>
<comment type="subcellular location">
    <subcellularLocation>
        <location evidence="1">Membrane</location>
        <topology evidence="1">Multi-pass membrane protein</topology>
    </subcellularLocation>
</comment>